<evidence type="ECO:0000256" key="1">
    <source>
        <dbReference type="ARBA" id="ARBA00012528"/>
    </source>
</evidence>
<dbReference type="CDD" id="cd01949">
    <property type="entry name" value="GGDEF"/>
    <property type="match status" value="1"/>
</dbReference>
<gene>
    <name evidence="5" type="ORF">LMG31506_03246</name>
</gene>
<dbReference type="Pfam" id="PF00990">
    <property type="entry name" value="GGDEF"/>
    <property type="match status" value="1"/>
</dbReference>
<dbReference type="SUPFAM" id="SSF55073">
    <property type="entry name" value="Nucleotide cyclase"/>
    <property type="match status" value="1"/>
</dbReference>
<dbReference type="GO" id="GO:0005886">
    <property type="term" value="C:plasma membrane"/>
    <property type="evidence" value="ECO:0007669"/>
    <property type="project" value="TreeGrafter"/>
</dbReference>
<comment type="caution">
    <text evidence="5">The sequence shown here is derived from an EMBL/GenBank/DDBJ whole genome shotgun (WGS) entry which is preliminary data.</text>
</comment>
<evidence type="ECO:0000256" key="2">
    <source>
        <dbReference type="ARBA" id="ARBA00034247"/>
    </source>
</evidence>
<dbReference type="AlphaFoldDB" id="A0A916N4C9"/>
<dbReference type="InterPro" id="IPR050469">
    <property type="entry name" value="Diguanylate_Cyclase"/>
</dbReference>
<evidence type="ECO:0000256" key="3">
    <source>
        <dbReference type="SAM" id="Phobius"/>
    </source>
</evidence>
<dbReference type="PANTHER" id="PTHR45138:SF9">
    <property type="entry name" value="DIGUANYLATE CYCLASE DGCM-RELATED"/>
    <property type="match status" value="1"/>
</dbReference>
<evidence type="ECO:0000313" key="6">
    <source>
        <dbReference type="Proteomes" id="UP000672934"/>
    </source>
</evidence>
<sequence length="519" mass="56961">MAAANMALSRAIEYGQRHLSLNVRRGLVLLFLLVQAASIGAYLSFDRARIEGDTVRILRNTALLRAEQFDARFQAMRYQLRVVGDAVLLNQNVPLANTEPFLAQELTRGWLDALLITNAEGDIIARSGDFPIDEALDGTTLSLDSFRDSPVSRDLRQPGVNEGLFFWRGNGSRSDSRGFLTYRAVYDAEGRYLGGVIGYLANATLERQYLQIGIRGFDLGAGGVVTVVDRDSGHVLARMGGYAPLPGHADASIASQMVLAGDTALRAHRFVSLIDGARRHGVFLNINQGKWVLVVAASDKAFLHGWRLRTWLGAGAFLAMAILQWMLLHYANDKFLQREHLSRQALHDPLTDLANRRRFDEWARVARSQALRHGQALCVMSFDLDFFKRVNDTYGHDGGDAVLRHVAHLLRSSLREGDIAARFGGEEFVAALAHTSLEGAMETAERIRASIAAEPVKFKGQTIAITTSVGVAQITSDELAANDGMDAALARADQALYQSKKNGRNRVSVASAGTAFRNR</sequence>
<protein>
    <recommendedName>
        <fullName evidence="1">diguanylate cyclase</fullName>
        <ecNumber evidence="1">2.7.7.65</ecNumber>
    </recommendedName>
</protein>
<keyword evidence="6" id="KW-1185">Reference proteome</keyword>
<feature type="transmembrane region" description="Helical" evidence="3">
    <location>
        <begin position="27"/>
        <end position="45"/>
    </location>
</feature>
<dbReference type="PROSITE" id="PS50887">
    <property type="entry name" value="GGDEF"/>
    <property type="match status" value="1"/>
</dbReference>
<dbReference type="InterPro" id="IPR029787">
    <property type="entry name" value="Nucleotide_cyclase"/>
</dbReference>
<dbReference type="GO" id="GO:1902201">
    <property type="term" value="P:negative regulation of bacterial-type flagellum-dependent cell motility"/>
    <property type="evidence" value="ECO:0007669"/>
    <property type="project" value="TreeGrafter"/>
</dbReference>
<dbReference type="Proteomes" id="UP000672934">
    <property type="component" value="Unassembled WGS sequence"/>
</dbReference>
<dbReference type="PANTHER" id="PTHR45138">
    <property type="entry name" value="REGULATORY COMPONENTS OF SENSORY TRANSDUCTION SYSTEM"/>
    <property type="match status" value="1"/>
</dbReference>
<evidence type="ECO:0000313" key="5">
    <source>
        <dbReference type="EMBL" id="CAG2145738.1"/>
    </source>
</evidence>
<keyword evidence="3" id="KW-1133">Transmembrane helix</keyword>
<accession>A0A916N4C9</accession>
<dbReference type="NCBIfam" id="TIGR00254">
    <property type="entry name" value="GGDEF"/>
    <property type="match status" value="1"/>
</dbReference>
<dbReference type="Gene3D" id="3.30.70.270">
    <property type="match status" value="1"/>
</dbReference>
<proteinExistence type="predicted"/>
<feature type="domain" description="GGDEF" evidence="4">
    <location>
        <begin position="375"/>
        <end position="512"/>
    </location>
</feature>
<organism evidence="5 6">
    <name type="scientific">Cupriavidus yeoncheonensis</name>
    <dbReference type="NCBI Taxonomy" id="1462994"/>
    <lineage>
        <taxon>Bacteria</taxon>
        <taxon>Pseudomonadati</taxon>
        <taxon>Pseudomonadota</taxon>
        <taxon>Betaproteobacteria</taxon>
        <taxon>Burkholderiales</taxon>
        <taxon>Burkholderiaceae</taxon>
        <taxon>Cupriavidus</taxon>
    </lineage>
</organism>
<dbReference type="EC" id="2.7.7.65" evidence="1"/>
<dbReference type="EMBL" id="CAJPUY010000011">
    <property type="protein sequence ID" value="CAG2145738.1"/>
    <property type="molecule type" value="Genomic_DNA"/>
</dbReference>
<dbReference type="InterPro" id="IPR000160">
    <property type="entry name" value="GGDEF_dom"/>
</dbReference>
<dbReference type="GO" id="GO:0052621">
    <property type="term" value="F:diguanylate cyclase activity"/>
    <property type="evidence" value="ECO:0007669"/>
    <property type="project" value="UniProtKB-EC"/>
</dbReference>
<reference evidence="5" key="1">
    <citation type="submission" date="2021-03" db="EMBL/GenBank/DDBJ databases">
        <authorList>
            <person name="Peeters C."/>
        </authorList>
    </citation>
    <scope>NUCLEOTIDE SEQUENCE</scope>
    <source>
        <strain evidence="5">LMG 31506</strain>
    </source>
</reference>
<dbReference type="SMART" id="SM00267">
    <property type="entry name" value="GGDEF"/>
    <property type="match status" value="1"/>
</dbReference>
<evidence type="ECO:0000259" key="4">
    <source>
        <dbReference type="PROSITE" id="PS50887"/>
    </source>
</evidence>
<dbReference type="RefSeq" id="WP_211948191.1">
    <property type="nucleotide sequence ID" value="NZ_CAJPUY010000011.1"/>
</dbReference>
<dbReference type="InterPro" id="IPR043128">
    <property type="entry name" value="Rev_trsase/Diguanyl_cyclase"/>
</dbReference>
<name>A0A916N4C9_9BURK</name>
<comment type="catalytic activity">
    <reaction evidence="2">
        <text>2 GTP = 3',3'-c-di-GMP + 2 diphosphate</text>
        <dbReference type="Rhea" id="RHEA:24898"/>
        <dbReference type="ChEBI" id="CHEBI:33019"/>
        <dbReference type="ChEBI" id="CHEBI:37565"/>
        <dbReference type="ChEBI" id="CHEBI:58805"/>
        <dbReference type="EC" id="2.7.7.65"/>
    </reaction>
</comment>
<dbReference type="CDD" id="cd12915">
    <property type="entry name" value="PDC2_DGC_like"/>
    <property type="match status" value="1"/>
</dbReference>
<dbReference type="GO" id="GO:0043709">
    <property type="term" value="P:cell adhesion involved in single-species biofilm formation"/>
    <property type="evidence" value="ECO:0007669"/>
    <property type="project" value="TreeGrafter"/>
</dbReference>
<dbReference type="FunFam" id="3.30.70.270:FF:000001">
    <property type="entry name" value="Diguanylate cyclase domain protein"/>
    <property type="match status" value="1"/>
</dbReference>
<keyword evidence="3" id="KW-0812">Transmembrane</keyword>
<keyword evidence="3" id="KW-0472">Membrane</keyword>